<organism evidence="2 3">
    <name type="scientific">Byssothecium circinans</name>
    <dbReference type="NCBI Taxonomy" id="147558"/>
    <lineage>
        <taxon>Eukaryota</taxon>
        <taxon>Fungi</taxon>
        <taxon>Dikarya</taxon>
        <taxon>Ascomycota</taxon>
        <taxon>Pezizomycotina</taxon>
        <taxon>Dothideomycetes</taxon>
        <taxon>Pleosporomycetidae</taxon>
        <taxon>Pleosporales</taxon>
        <taxon>Massarineae</taxon>
        <taxon>Massarinaceae</taxon>
        <taxon>Byssothecium</taxon>
    </lineage>
</organism>
<dbReference type="AlphaFoldDB" id="A0A6A5U584"/>
<dbReference type="EMBL" id="ML976984">
    <property type="protein sequence ID" value="KAF1959858.1"/>
    <property type="molecule type" value="Genomic_DNA"/>
</dbReference>
<keyword evidence="3" id="KW-1185">Reference proteome</keyword>
<feature type="compositionally biased region" description="Basic residues" evidence="1">
    <location>
        <begin position="51"/>
        <end position="74"/>
    </location>
</feature>
<sequence>MYRRQNMQDTRYILSYVNENRYSVPACGAVQHSARRGGTVHTLSPANKRSFSSRKIKKRKSPFMHARPYSRSRSRSSLGAQRHEHEQEKTKTYLATPYVAPRILGNDIYVYRSSHDSTSPKRLRGVSESSHVELSYHVLTGRGRAASPGIIGCGVTGMWEERHEYMGGVDWIEGLMFA</sequence>
<name>A0A6A5U584_9PLEO</name>
<reference evidence="2" key="1">
    <citation type="journal article" date="2020" name="Stud. Mycol.">
        <title>101 Dothideomycetes genomes: a test case for predicting lifestyles and emergence of pathogens.</title>
        <authorList>
            <person name="Haridas S."/>
            <person name="Albert R."/>
            <person name="Binder M."/>
            <person name="Bloem J."/>
            <person name="Labutti K."/>
            <person name="Salamov A."/>
            <person name="Andreopoulos B."/>
            <person name="Baker S."/>
            <person name="Barry K."/>
            <person name="Bills G."/>
            <person name="Bluhm B."/>
            <person name="Cannon C."/>
            <person name="Castanera R."/>
            <person name="Culley D."/>
            <person name="Daum C."/>
            <person name="Ezra D."/>
            <person name="Gonzalez J."/>
            <person name="Henrissat B."/>
            <person name="Kuo A."/>
            <person name="Liang C."/>
            <person name="Lipzen A."/>
            <person name="Lutzoni F."/>
            <person name="Magnuson J."/>
            <person name="Mondo S."/>
            <person name="Nolan M."/>
            <person name="Ohm R."/>
            <person name="Pangilinan J."/>
            <person name="Park H.-J."/>
            <person name="Ramirez L."/>
            <person name="Alfaro M."/>
            <person name="Sun H."/>
            <person name="Tritt A."/>
            <person name="Yoshinaga Y."/>
            <person name="Zwiers L.-H."/>
            <person name="Turgeon B."/>
            <person name="Goodwin S."/>
            <person name="Spatafora J."/>
            <person name="Crous P."/>
            <person name="Grigoriev I."/>
        </authorList>
    </citation>
    <scope>NUCLEOTIDE SEQUENCE</scope>
    <source>
        <strain evidence="2">CBS 675.92</strain>
    </source>
</reference>
<feature type="compositionally biased region" description="Basic and acidic residues" evidence="1">
    <location>
        <begin position="81"/>
        <end position="90"/>
    </location>
</feature>
<proteinExistence type="predicted"/>
<gene>
    <name evidence="2" type="ORF">CC80DRAFT_584560</name>
</gene>
<dbReference type="Proteomes" id="UP000800035">
    <property type="component" value="Unassembled WGS sequence"/>
</dbReference>
<accession>A0A6A5U584</accession>
<protein>
    <submittedName>
        <fullName evidence="2">Uncharacterized protein</fullName>
    </submittedName>
</protein>
<feature type="region of interest" description="Disordered" evidence="1">
    <location>
        <begin position="38"/>
        <end position="90"/>
    </location>
</feature>
<evidence type="ECO:0000313" key="2">
    <source>
        <dbReference type="EMBL" id="KAF1959858.1"/>
    </source>
</evidence>
<evidence type="ECO:0000313" key="3">
    <source>
        <dbReference type="Proteomes" id="UP000800035"/>
    </source>
</evidence>
<evidence type="ECO:0000256" key="1">
    <source>
        <dbReference type="SAM" id="MobiDB-lite"/>
    </source>
</evidence>